<comment type="caution">
    <text evidence="7">The sequence shown here is derived from an EMBL/GenBank/DDBJ whole genome shotgun (WGS) entry which is preliminary data.</text>
</comment>
<gene>
    <name evidence="7" type="ORF">GCM10022285_22740</name>
</gene>
<dbReference type="Gene3D" id="3.90.1720.10">
    <property type="entry name" value="endopeptidase domain like (from Nostoc punctiforme)"/>
    <property type="match status" value="1"/>
</dbReference>
<dbReference type="InterPro" id="IPR038765">
    <property type="entry name" value="Papain-like_cys_pep_sf"/>
</dbReference>
<feature type="region of interest" description="Disordered" evidence="5">
    <location>
        <begin position="327"/>
        <end position="489"/>
    </location>
</feature>
<feature type="compositionally biased region" description="Low complexity" evidence="5">
    <location>
        <begin position="397"/>
        <end position="408"/>
    </location>
</feature>
<keyword evidence="2" id="KW-0645">Protease</keyword>
<keyword evidence="4" id="KW-0788">Thiol protease</keyword>
<evidence type="ECO:0000256" key="5">
    <source>
        <dbReference type="SAM" id="MobiDB-lite"/>
    </source>
</evidence>
<comment type="similarity">
    <text evidence="1">Belongs to the peptidase C40 family.</text>
</comment>
<evidence type="ECO:0000313" key="7">
    <source>
        <dbReference type="EMBL" id="GAA4132370.1"/>
    </source>
</evidence>
<feature type="compositionally biased region" description="Low complexity" evidence="5">
    <location>
        <begin position="327"/>
        <end position="362"/>
    </location>
</feature>
<keyword evidence="8" id="KW-1185">Reference proteome</keyword>
<accession>A0ABP7Y8C6</accession>
<name>A0ABP7Y8C6_9ACTN</name>
<organism evidence="7 8">
    <name type="scientific">Streptomyces tunisiensis</name>
    <dbReference type="NCBI Taxonomy" id="948699"/>
    <lineage>
        <taxon>Bacteria</taxon>
        <taxon>Bacillati</taxon>
        <taxon>Actinomycetota</taxon>
        <taxon>Actinomycetes</taxon>
        <taxon>Kitasatosporales</taxon>
        <taxon>Streptomycetaceae</taxon>
        <taxon>Streptomyces</taxon>
    </lineage>
</organism>
<dbReference type="PROSITE" id="PS51935">
    <property type="entry name" value="NLPC_P60"/>
    <property type="match status" value="1"/>
</dbReference>
<evidence type="ECO:0000256" key="3">
    <source>
        <dbReference type="ARBA" id="ARBA00022801"/>
    </source>
</evidence>
<feature type="region of interest" description="Disordered" evidence="5">
    <location>
        <begin position="117"/>
        <end position="149"/>
    </location>
</feature>
<feature type="domain" description="NlpC/P60" evidence="6">
    <location>
        <begin position="162"/>
        <end position="292"/>
    </location>
</feature>
<evidence type="ECO:0000259" key="6">
    <source>
        <dbReference type="PROSITE" id="PS51935"/>
    </source>
</evidence>
<evidence type="ECO:0000256" key="1">
    <source>
        <dbReference type="ARBA" id="ARBA00007074"/>
    </source>
</evidence>
<dbReference type="SUPFAM" id="SSF54001">
    <property type="entry name" value="Cysteine proteinases"/>
    <property type="match status" value="1"/>
</dbReference>
<evidence type="ECO:0000313" key="8">
    <source>
        <dbReference type="Proteomes" id="UP001501845"/>
    </source>
</evidence>
<sequence length="489" mass="50001">MTTPSRHPPPGASDGGALYIIRTVKVRARKTVATLTLVRRGGETFRECEGNRMGPPVCEECGPAGDRACLGRAGEQRERPLPRARRMRRSLARRTAFVVAAVASAALGAHPAPAAAAQDTRVSAGQGLPADQGSGGGQGAPGPLFGADGRTGPALPPGTIPAISRTDIVKRAAAWVSQKVPYSVSSHWSDGYRQDCSGYVSMAWKLPGNEWTGSLAQYADKITKTELQPGDILLFHNASDPYNGSHVVIFGGWANTARTQYVAYEQTPPHTRKMTTPYAYWNNSARYVPYRYKGVTAGAAGAAPETAASVLPPLPAGPPVADFPPVTGGADAVVPGGGAPAPAVPDASRGTDAGEGAAGAAPARRRVSPDGAPGPSDTRSGEVPDGSNGGSASAPVGLLAAPAPQRAAGGPGRALFPSGAENGHVTRPGRQPEATGSGRHHPQGPGPCRGEEGRRKAAGLDAAGFQRERGRPGGAADGAPGPETWRLIA</sequence>
<dbReference type="InterPro" id="IPR000064">
    <property type="entry name" value="NLP_P60_dom"/>
</dbReference>
<protein>
    <recommendedName>
        <fullName evidence="6">NlpC/P60 domain-containing protein</fullName>
    </recommendedName>
</protein>
<dbReference type="Proteomes" id="UP001501845">
    <property type="component" value="Unassembled WGS sequence"/>
</dbReference>
<reference evidence="8" key="1">
    <citation type="journal article" date="2019" name="Int. J. Syst. Evol. Microbiol.">
        <title>The Global Catalogue of Microorganisms (GCM) 10K type strain sequencing project: providing services to taxonomists for standard genome sequencing and annotation.</title>
        <authorList>
            <consortium name="The Broad Institute Genomics Platform"/>
            <consortium name="The Broad Institute Genome Sequencing Center for Infectious Disease"/>
            <person name="Wu L."/>
            <person name="Ma J."/>
        </authorList>
    </citation>
    <scope>NUCLEOTIDE SEQUENCE [LARGE SCALE GENOMIC DNA]</scope>
    <source>
        <strain evidence="8">JCM 17589</strain>
    </source>
</reference>
<evidence type="ECO:0000256" key="4">
    <source>
        <dbReference type="ARBA" id="ARBA00022807"/>
    </source>
</evidence>
<proteinExistence type="inferred from homology"/>
<dbReference type="EMBL" id="BAABBU010000012">
    <property type="protein sequence ID" value="GAA4132370.1"/>
    <property type="molecule type" value="Genomic_DNA"/>
</dbReference>
<keyword evidence="3" id="KW-0378">Hydrolase</keyword>
<evidence type="ECO:0000256" key="2">
    <source>
        <dbReference type="ARBA" id="ARBA00022670"/>
    </source>
</evidence>